<proteinExistence type="predicted"/>
<dbReference type="InterPro" id="IPR011010">
    <property type="entry name" value="DNA_brk_join_enz"/>
</dbReference>
<sequence>MPEKRRFKVDEMNLIFKHPWFTGCASPSQTHKPGNYRLTGSEYWVPVVAAYTGCRASELGGLMMDEVLLDSAHPHFVIRDNKWRRTKKGEARDVPILDALMELGFADYVERVRKCGAERLFPDWEAPGGKDSDRNDDKQWSNGKIIRAFNRTVIRQMLGHQLTVGARLEVTFHGFRGAFKAMLGGSEYKVHPNIIHEVVGHEKEGMDAIYVGKIGIEDTYPAIRACRHRGLIIPPNRH</sequence>
<evidence type="ECO:0000313" key="4">
    <source>
        <dbReference type="Proteomes" id="UP000465810"/>
    </source>
</evidence>
<dbReference type="AlphaFoldDB" id="A0A7X4GKL9"/>
<name>A0A7X4GKL9_9SPHN</name>
<dbReference type="InterPro" id="IPR013762">
    <property type="entry name" value="Integrase-like_cat_sf"/>
</dbReference>
<dbReference type="EMBL" id="WVTD01000057">
    <property type="protein sequence ID" value="MYM00393.1"/>
    <property type="molecule type" value="Genomic_DNA"/>
</dbReference>
<evidence type="ECO:0000256" key="1">
    <source>
        <dbReference type="ARBA" id="ARBA00023172"/>
    </source>
</evidence>
<gene>
    <name evidence="3" type="ORF">GR702_21940</name>
</gene>
<dbReference type="Proteomes" id="UP000465810">
    <property type="component" value="Unassembled WGS sequence"/>
</dbReference>
<keyword evidence="1" id="KW-0233">DNA recombination</keyword>
<dbReference type="SUPFAM" id="SSF56349">
    <property type="entry name" value="DNA breaking-rejoining enzymes"/>
    <property type="match status" value="1"/>
</dbReference>
<comment type="caution">
    <text evidence="3">The sequence shown here is derived from an EMBL/GenBank/DDBJ whole genome shotgun (WGS) entry which is preliminary data.</text>
</comment>
<dbReference type="GO" id="GO:0003677">
    <property type="term" value="F:DNA binding"/>
    <property type="evidence" value="ECO:0007669"/>
    <property type="project" value="InterPro"/>
</dbReference>
<dbReference type="GO" id="GO:0015074">
    <property type="term" value="P:DNA integration"/>
    <property type="evidence" value="ECO:0007669"/>
    <property type="project" value="InterPro"/>
</dbReference>
<dbReference type="Pfam" id="PF00589">
    <property type="entry name" value="Phage_integrase"/>
    <property type="match status" value="1"/>
</dbReference>
<feature type="domain" description="Tyr recombinase" evidence="2">
    <location>
        <begin position="48"/>
        <end position="211"/>
    </location>
</feature>
<keyword evidence="4" id="KW-1185">Reference proteome</keyword>
<evidence type="ECO:0000313" key="3">
    <source>
        <dbReference type="EMBL" id="MYM00393.1"/>
    </source>
</evidence>
<accession>A0A7X4GKL9</accession>
<protein>
    <submittedName>
        <fullName evidence="3">Tyrosine-type recombinase/integrase</fullName>
    </submittedName>
</protein>
<reference evidence="3 4" key="1">
    <citation type="submission" date="2019-12" db="EMBL/GenBank/DDBJ databases">
        <authorList>
            <person name="Feng G."/>
            <person name="Zhu H."/>
        </authorList>
    </citation>
    <scope>NUCLEOTIDE SEQUENCE [LARGE SCALE GENOMIC DNA]</scope>
    <source>
        <strain evidence="3 4">FGD1</strain>
    </source>
</reference>
<dbReference type="GO" id="GO:0006310">
    <property type="term" value="P:DNA recombination"/>
    <property type="evidence" value="ECO:0007669"/>
    <property type="project" value="UniProtKB-KW"/>
</dbReference>
<dbReference type="Gene3D" id="1.10.443.10">
    <property type="entry name" value="Intergrase catalytic core"/>
    <property type="match status" value="1"/>
</dbReference>
<organism evidence="3 4">
    <name type="scientific">Novosphingobium silvae</name>
    <dbReference type="NCBI Taxonomy" id="2692619"/>
    <lineage>
        <taxon>Bacteria</taxon>
        <taxon>Pseudomonadati</taxon>
        <taxon>Pseudomonadota</taxon>
        <taxon>Alphaproteobacteria</taxon>
        <taxon>Sphingomonadales</taxon>
        <taxon>Sphingomonadaceae</taxon>
        <taxon>Novosphingobium</taxon>
    </lineage>
</organism>
<evidence type="ECO:0000259" key="2">
    <source>
        <dbReference type="Pfam" id="PF00589"/>
    </source>
</evidence>
<dbReference type="InterPro" id="IPR002104">
    <property type="entry name" value="Integrase_catalytic"/>
</dbReference>